<comment type="function">
    <text evidence="6">Specifically methylates the N7 position of a guanine in 16S rRNA.</text>
</comment>
<keyword evidence="1 6" id="KW-0963">Cytoplasm</keyword>
<keyword evidence="5 6" id="KW-0949">S-adenosyl-L-methionine</keyword>
<keyword evidence="4 6" id="KW-0808">Transferase</keyword>
<comment type="similarity">
    <text evidence="6">Belongs to the methyltransferase superfamily. RNA methyltransferase RsmG family.</text>
</comment>
<dbReference type="HAMAP" id="MF_00074">
    <property type="entry name" value="16SrRNA_methyltr_G"/>
    <property type="match status" value="1"/>
</dbReference>
<dbReference type="Proteomes" id="UP000321353">
    <property type="component" value="Chromosome"/>
</dbReference>
<dbReference type="GO" id="GO:0070043">
    <property type="term" value="F:rRNA (guanine-N7-)-methyltransferase activity"/>
    <property type="evidence" value="ECO:0007669"/>
    <property type="project" value="UniProtKB-UniRule"/>
</dbReference>
<sequence>MDSCLPFRGWRGAKLRFFAHAEFGKHGDWRNASTLGRASPGRGWGRSSLDDSVPGEIPSGGMFPNDGDCIIMRVTNRLTFQHISPMPLAPEFETALKNHSVELDGEVAQRLQAYAEAMWSWNEKLNLTRHTTWDLFVGRDLRDCLQLAPILDPGEEVLDLGSGNGVPGIPLAILRPDIDVSLAESVAKRASVLGEMIADLDLPVPVYSARGEDLLEDFRFSSLVCRAVGSIAKLCRWIEPHWSNVDRMLLIKGPKWIEERGEARHAGLMGNLQLRKVASYPLGDESDEEQGAIVQVWPKGRELPMKIS</sequence>
<comment type="caution">
    <text evidence="6">Lacks conserved residue(s) required for the propagation of feature annotation.</text>
</comment>
<evidence type="ECO:0000256" key="6">
    <source>
        <dbReference type="HAMAP-Rule" id="MF_00074"/>
    </source>
</evidence>
<evidence type="ECO:0000256" key="4">
    <source>
        <dbReference type="ARBA" id="ARBA00022679"/>
    </source>
</evidence>
<evidence type="ECO:0000313" key="7">
    <source>
        <dbReference type="EMBL" id="QEF98863.1"/>
    </source>
</evidence>
<feature type="binding site" evidence="6">
    <location>
        <begin position="211"/>
        <end position="212"/>
    </location>
    <ligand>
        <name>S-adenosyl-L-methionine</name>
        <dbReference type="ChEBI" id="CHEBI:59789"/>
    </ligand>
</feature>
<dbReference type="EMBL" id="CP036264">
    <property type="protein sequence ID" value="QEF98863.1"/>
    <property type="molecule type" value="Genomic_DNA"/>
</dbReference>
<reference evidence="7 8" key="1">
    <citation type="submission" date="2019-02" db="EMBL/GenBank/DDBJ databases">
        <title>Planctomycetal bacteria perform biofilm scaping via a novel small molecule.</title>
        <authorList>
            <person name="Jeske O."/>
            <person name="Boedeker C."/>
            <person name="Wiegand S."/>
            <person name="Breitling P."/>
            <person name="Kallscheuer N."/>
            <person name="Jogler M."/>
            <person name="Rohde M."/>
            <person name="Petersen J."/>
            <person name="Medema M.H."/>
            <person name="Surup F."/>
            <person name="Jogler C."/>
        </authorList>
    </citation>
    <scope>NUCLEOTIDE SEQUENCE [LARGE SCALE GENOMIC DNA]</scope>
    <source>
        <strain evidence="7 8">Mal15</strain>
    </source>
</reference>
<keyword evidence="2 6" id="KW-0698">rRNA processing</keyword>
<dbReference type="EC" id="2.1.1.-" evidence="6"/>
<gene>
    <name evidence="6 7" type="primary">rsmG</name>
    <name evidence="7" type="ORF">Mal15_29200</name>
</gene>
<feature type="binding site" evidence="6">
    <location>
        <position position="226"/>
    </location>
    <ligand>
        <name>S-adenosyl-L-methionine</name>
        <dbReference type="ChEBI" id="CHEBI:59789"/>
    </ligand>
</feature>
<dbReference type="Gene3D" id="3.40.50.150">
    <property type="entry name" value="Vaccinia Virus protein VP39"/>
    <property type="match status" value="1"/>
</dbReference>
<dbReference type="InterPro" id="IPR003682">
    <property type="entry name" value="rRNA_ssu_MeTfrase_G"/>
</dbReference>
<protein>
    <recommendedName>
        <fullName evidence="6">Ribosomal RNA small subunit methyltransferase G</fullName>
        <ecNumber evidence="6">2.1.1.-</ecNumber>
    </recommendedName>
    <alternativeName>
        <fullName evidence="6">16S rRNA 7-methylguanosine methyltransferase</fullName>
        <shortName evidence="6">16S rRNA m7G methyltransferase</shortName>
    </alternativeName>
</protein>
<dbReference type="InterPro" id="IPR029063">
    <property type="entry name" value="SAM-dependent_MTases_sf"/>
</dbReference>
<feature type="binding site" evidence="6">
    <location>
        <position position="161"/>
    </location>
    <ligand>
        <name>S-adenosyl-L-methionine</name>
        <dbReference type="ChEBI" id="CHEBI:59789"/>
    </ligand>
</feature>
<dbReference type="NCBIfam" id="TIGR00138">
    <property type="entry name" value="rsmG_gidB"/>
    <property type="match status" value="1"/>
</dbReference>
<name>A0A5B9MDJ5_9BACT</name>
<dbReference type="PANTHER" id="PTHR31760:SF0">
    <property type="entry name" value="S-ADENOSYL-L-METHIONINE-DEPENDENT METHYLTRANSFERASES SUPERFAMILY PROTEIN"/>
    <property type="match status" value="1"/>
</dbReference>
<evidence type="ECO:0000256" key="2">
    <source>
        <dbReference type="ARBA" id="ARBA00022552"/>
    </source>
</evidence>
<comment type="subcellular location">
    <subcellularLocation>
        <location evidence="6">Cytoplasm</location>
    </subcellularLocation>
</comment>
<dbReference type="KEGG" id="smam:Mal15_29200"/>
<evidence type="ECO:0000256" key="1">
    <source>
        <dbReference type="ARBA" id="ARBA00022490"/>
    </source>
</evidence>
<organism evidence="7 8">
    <name type="scientific">Stieleria maiorica</name>
    <dbReference type="NCBI Taxonomy" id="2795974"/>
    <lineage>
        <taxon>Bacteria</taxon>
        <taxon>Pseudomonadati</taxon>
        <taxon>Planctomycetota</taxon>
        <taxon>Planctomycetia</taxon>
        <taxon>Pirellulales</taxon>
        <taxon>Pirellulaceae</taxon>
        <taxon>Stieleria</taxon>
    </lineage>
</organism>
<dbReference type="PANTHER" id="PTHR31760">
    <property type="entry name" value="S-ADENOSYL-L-METHIONINE-DEPENDENT METHYLTRANSFERASES SUPERFAMILY PROTEIN"/>
    <property type="match status" value="1"/>
</dbReference>
<evidence type="ECO:0000256" key="3">
    <source>
        <dbReference type="ARBA" id="ARBA00022603"/>
    </source>
</evidence>
<dbReference type="AlphaFoldDB" id="A0A5B9MDJ5"/>
<dbReference type="GO" id="GO:0005829">
    <property type="term" value="C:cytosol"/>
    <property type="evidence" value="ECO:0007669"/>
    <property type="project" value="TreeGrafter"/>
</dbReference>
<keyword evidence="3 6" id="KW-0489">Methyltransferase</keyword>
<keyword evidence="8" id="KW-1185">Reference proteome</keyword>
<dbReference type="SUPFAM" id="SSF53335">
    <property type="entry name" value="S-adenosyl-L-methionine-dependent methyltransferases"/>
    <property type="match status" value="1"/>
</dbReference>
<evidence type="ECO:0000313" key="8">
    <source>
        <dbReference type="Proteomes" id="UP000321353"/>
    </source>
</evidence>
<proteinExistence type="inferred from homology"/>
<evidence type="ECO:0000256" key="5">
    <source>
        <dbReference type="ARBA" id="ARBA00022691"/>
    </source>
</evidence>
<dbReference type="Pfam" id="PF02527">
    <property type="entry name" value="GidB"/>
    <property type="match status" value="1"/>
</dbReference>
<accession>A0A5B9MDJ5</accession>